<dbReference type="PANTHER" id="PTHR43611:SF3">
    <property type="entry name" value="FLAVIN MONONUCLEOTIDE HYDROLASE 1, CHLOROPLATIC"/>
    <property type="match status" value="1"/>
</dbReference>
<evidence type="ECO:0000313" key="1">
    <source>
        <dbReference type="EMBL" id="RGT09465.1"/>
    </source>
</evidence>
<dbReference type="RefSeq" id="WP_118145171.1">
    <property type="nucleotide sequence ID" value="NZ_QRWH01000005.1"/>
</dbReference>
<dbReference type="Gene3D" id="1.10.150.400">
    <property type="match status" value="1"/>
</dbReference>
<accession>A0A412MDY2</accession>
<proteinExistence type="predicted"/>
<sequence length="618" mass="72227">MDIQKVKEKINLAKVVSFDVFDTLLFRITSSPEVIFDLTGEKFGIDNYRNLRMKSQQEISRIVLKSGKAPHADINEIYTYISEKNPGYDWDKVKNFELDIEKASVIRNSEIYEIYQYAVEHGKRIIAVSDMYLDGYFIEELIKQCGYVDIQKVYCSANLKKTKYEQTIFEEVAKREKVRPEEIIHIGDNQKSDVELAKKSGWDAIWYDTEQQTEHRPGSFAGLGKKLHKNASFWYLLGGDIAGNLYVNLYRWLQKQQHKYECDKVCFLARDGYNMYQICKKVNENHVIYLEMSRRSLLLAGITELDDESLKLLPPYALGQTIAEILNYLGIDERKCEYIPAGFQNSQDVIINDELRERMKHFFKVNEKIVLEACEKEREYAKQYFEKKGVLDSKVLYFDCGWNGSSQYLLKRFYRALGKKKEVPFVYVGIMDTEKSRKQLNGLPYSTYLFGIEKNPNIAKELKKAIVIPELFFGAPHPSVWYYGENGEVVYEKEEMNKQKEEIAKGIEDYFNHIYPFIEKYEICISGKEIVTDMQRLIDAPSKREAVMIGNIENADGFVKQKNLKKYIARLDMSTIRKYPRIEIYWKKGLLKRPDISLGVKLYVALKEAVKNILKSVR</sequence>
<dbReference type="AlphaFoldDB" id="A0A412MDY2"/>
<gene>
    <name evidence="1" type="ORF">DWX53_07185</name>
</gene>
<dbReference type="Proteomes" id="UP000283630">
    <property type="component" value="Unassembled WGS sequence"/>
</dbReference>
<dbReference type="Pfam" id="PF00702">
    <property type="entry name" value="Hydrolase"/>
    <property type="match status" value="1"/>
</dbReference>
<dbReference type="PANTHER" id="PTHR43611">
    <property type="entry name" value="ALPHA-D-GLUCOSE 1-PHOSPHATE PHOSPHATASE"/>
    <property type="match status" value="1"/>
</dbReference>
<dbReference type="SUPFAM" id="SSF56784">
    <property type="entry name" value="HAD-like"/>
    <property type="match status" value="1"/>
</dbReference>
<comment type="caution">
    <text evidence="1">The sequence shown here is derived from an EMBL/GenBank/DDBJ whole genome shotgun (WGS) entry which is preliminary data.</text>
</comment>
<dbReference type="Gene3D" id="3.40.50.1000">
    <property type="entry name" value="HAD superfamily/HAD-like"/>
    <property type="match status" value="1"/>
</dbReference>
<protein>
    <recommendedName>
        <fullName evidence="3">HAD family hydrolase</fullName>
    </recommendedName>
</protein>
<name>A0A412MDY2_9FIRM</name>
<organism evidence="1 2">
    <name type="scientific">Dorea formicigenerans</name>
    <dbReference type="NCBI Taxonomy" id="39486"/>
    <lineage>
        <taxon>Bacteria</taxon>
        <taxon>Bacillati</taxon>
        <taxon>Bacillota</taxon>
        <taxon>Clostridia</taxon>
        <taxon>Lachnospirales</taxon>
        <taxon>Lachnospiraceae</taxon>
        <taxon>Dorea</taxon>
    </lineage>
</organism>
<dbReference type="InterPro" id="IPR036412">
    <property type="entry name" value="HAD-like_sf"/>
</dbReference>
<evidence type="ECO:0008006" key="3">
    <source>
        <dbReference type="Google" id="ProtNLM"/>
    </source>
</evidence>
<reference evidence="1 2" key="1">
    <citation type="submission" date="2018-08" db="EMBL/GenBank/DDBJ databases">
        <title>A genome reference for cultivated species of the human gut microbiota.</title>
        <authorList>
            <person name="Zou Y."/>
            <person name="Xue W."/>
            <person name="Luo G."/>
        </authorList>
    </citation>
    <scope>NUCLEOTIDE SEQUENCE [LARGE SCALE GENOMIC DNA]</scope>
    <source>
        <strain evidence="1 2">AF19-4AC</strain>
    </source>
</reference>
<dbReference type="EMBL" id="QRWH01000005">
    <property type="protein sequence ID" value="RGT09465.1"/>
    <property type="molecule type" value="Genomic_DNA"/>
</dbReference>
<evidence type="ECO:0000313" key="2">
    <source>
        <dbReference type="Proteomes" id="UP000283630"/>
    </source>
</evidence>
<dbReference type="InterPro" id="IPR023214">
    <property type="entry name" value="HAD_sf"/>
</dbReference>